<dbReference type="AlphaFoldDB" id="A0A653DEX0"/>
<gene>
    <name evidence="1" type="ORF">CALMAC_LOCUS17021</name>
</gene>
<name>A0A653DEX0_CALMS</name>
<dbReference type="EMBL" id="CAACVG010011737">
    <property type="protein sequence ID" value="VEN58754.1"/>
    <property type="molecule type" value="Genomic_DNA"/>
</dbReference>
<evidence type="ECO:0000313" key="1">
    <source>
        <dbReference type="EMBL" id="VEN58754.1"/>
    </source>
</evidence>
<dbReference type="OrthoDB" id="8197165at2759"/>
<organism evidence="1 2">
    <name type="scientific">Callosobruchus maculatus</name>
    <name type="common">Southern cowpea weevil</name>
    <name type="synonym">Pulse bruchid</name>
    <dbReference type="NCBI Taxonomy" id="64391"/>
    <lineage>
        <taxon>Eukaryota</taxon>
        <taxon>Metazoa</taxon>
        <taxon>Ecdysozoa</taxon>
        <taxon>Arthropoda</taxon>
        <taxon>Hexapoda</taxon>
        <taxon>Insecta</taxon>
        <taxon>Pterygota</taxon>
        <taxon>Neoptera</taxon>
        <taxon>Endopterygota</taxon>
        <taxon>Coleoptera</taxon>
        <taxon>Polyphaga</taxon>
        <taxon>Cucujiformia</taxon>
        <taxon>Chrysomeloidea</taxon>
        <taxon>Chrysomelidae</taxon>
        <taxon>Bruchinae</taxon>
        <taxon>Bruchini</taxon>
        <taxon>Callosobruchus</taxon>
    </lineage>
</organism>
<keyword evidence="2" id="KW-1185">Reference proteome</keyword>
<protein>
    <submittedName>
        <fullName evidence="1">Uncharacterized protein</fullName>
    </submittedName>
</protein>
<reference evidence="1 2" key="1">
    <citation type="submission" date="2019-01" db="EMBL/GenBank/DDBJ databases">
        <authorList>
            <person name="Sayadi A."/>
        </authorList>
    </citation>
    <scope>NUCLEOTIDE SEQUENCE [LARGE SCALE GENOMIC DNA]</scope>
</reference>
<dbReference type="Proteomes" id="UP000410492">
    <property type="component" value="Unassembled WGS sequence"/>
</dbReference>
<sequence>MMEVEHEDLVTITNADLFKTWVSIGKPINIKLTQNYLKKKTRRSDDIALYLDNPEIPRKHSLEHIEDSFEQNLAKQ</sequence>
<accession>A0A653DEX0</accession>
<proteinExistence type="predicted"/>
<evidence type="ECO:0000313" key="2">
    <source>
        <dbReference type="Proteomes" id="UP000410492"/>
    </source>
</evidence>